<evidence type="ECO:0000256" key="1">
    <source>
        <dbReference type="SAM" id="MobiDB-lite"/>
    </source>
</evidence>
<dbReference type="RefSeq" id="XP_013315140.1">
    <property type="nucleotide sequence ID" value="XM_013459686.1"/>
</dbReference>
<feature type="region of interest" description="Disordered" evidence="1">
    <location>
        <begin position="246"/>
        <end position="284"/>
    </location>
</feature>
<protein>
    <recommendedName>
        <fullName evidence="4">LysM domain-containing protein</fullName>
    </recommendedName>
</protein>
<dbReference type="Gene3D" id="3.10.350.10">
    <property type="entry name" value="LysM domain"/>
    <property type="match status" value="1"/>
</dbReference>
<dbReference type="PANTHER" id="PTHR20932">
    <property type="entry name" value="LYSM AND PUTATIVE PEPTIDOGLYCAN-BINDING DOMAIN-CONTAINING PROTEIN"/>
    <property type="match status" value="1"/>
</dbReference>
<evidence type="ECO:0008006" key="4">
    <source>
        <dbReference type="Google" id="ProtNLM"/>
    </source>
</evidence>
<dbReference type="AlphaFoldDB" id="A0A0D2BPU6"/>
<dbReference type="InterPro" id="IPR036779">
    <property type="entry name" value="LysM_dom_sf"/>
</dbReference>
<feature type="compositionally biased region" description="Polar residues" evidence="1">
    <location>
        <begin position="79"/>
        <end position="89"/>
    </location>
</feature>
<feature type="region of interest" description="Disordered" evidence="1">
    <location>
        <begin position="70"/>
        <end position="147"/>
    </location>
</feature>
<dbReference type="GeneID" id="25328816"/>
<name>A0A0D2BPU6_9EURO</name>
<feature type="compositionally biased region" description="Basic and acidic residues" evidence="1">
    <location>
        <begin position="246"/>
        <end position="261"/>
    </location>
</feature>
<dbReference type="EMBL" id="KN847320">
    <property type="protein sequence ID" value="KIW54556.1"/>
    <property type="molecule type" value="Genomic_DNA"/>
</dbReference>
<keyword evidence="3" id="KW-1185">Reference proteome</keyword>
<accession>A0A0D2BPU6</accession>
<gene>
    <name evidence="2" type="ORF">PV05_06908</name>
</gene>
<feature type="compositionally biased region" description="Gly residues" evidence="1">
    <location>
        <begin position="274"/>
        <end position="284"/>
    </location>
</feature>
<evidence type="ECO:0000313" key="2">
    <source>
        <dbReference type="EMBL" id="KIW54556.1"/>
    </source>
</evidence>
<dbReference type="HOGENOM" id="CLU_070842_0_0_1"/>
<evidence type="ECO:0000313" key="3">
    <source>
        <dbReference type="Proteomes" id="UP000054342"/>
    </source>
</evidence>
<organism evidence="2 3">
    <name type="scientific">Exophiala xenobiotica</name>
    <dbReference type="NCBI Taxonomy" id="348802"/>
    <lineage>
        <taxon>Eukaryota</taxon>
        <taxon>Fungi</taxon>
        <taxon>Dikarya</taxon>
        <taxon>Ascomycota</taxon>
        <taxon>Pezizomycotina</taxon>
        <taxon>Eurotiomycetes</taxon>
        <taxon>Chaetothyriomycetidae</taxon>
        <taxon>Chaetothyriales</taxon>
        <taxon>Herpotrichiellaceae</taxon>
        <taxon>Exophiala</taxon>
    </lineage>
</organism>
<sequence>MATEACCTCATLLAESKVPYDPSSEKPLLYNRRLSCCSREICALCQYKNPRFQSYCPFCQISSGPSALPKEGLRLPPSYTKTATASSTLGGARGPPSPPPPYEDHTYQTRTSSPGLTGDTNTNPNNDNTSPPETTETDDTIHHISPDDSLPSLSLAYKVPVPVLRQHNNLYSDGLLAARKWVLIPRTHYDGPPLSTPPDPVEEARKTKLRRWMVATKCADYSVATLYLKGSDYNLDLAVEAFKADEEWEKSHPLEDKDKGKGSRTTSRPYARGPRGGSISGQLS</sequence>
<dbReference type="Proteomes" id="UP000054342">
    <property type="component" value="Unassembled WGS sequence"/>
</dbReference>
<dbReference type="InterPro" id="IPR045030">
    <property type="entry name" value="LYSM1-4"/>
</dbReference>
<proteinExistence type="predicted"/>
<dbReference type="PANTHER" id="PTHR20932:SF31">
    <property type="entry name" value="RING-TYPE DOMAIN-CONTAINING PROTEIN"/>
    <property type="match status" value="1"/>
</dbReference>
<reference evidence="2 3" key="1">
    <citation type="submission" date="2015-01" db="EMBL/GenBank/DDBJ databases">
        <title>The Genome Sequence of Exophiala xenobiotica CBS118157.</title>
        <authorList>
            <consortium name="The Broad Institute Genomics Platform"/>
            <person name="Cuomo C."/>
            <person name="de Hoog S."/>
            <person name="Gorbushina A."/>
            <person name="Stielow B."/>
            <person name="Teixiera M."/>
            <person name="Abouelleil A."/>
            <person name="Chapman S.B."/>
            <person name="Priest M."/>
            <person name="Young S.K."/>
            <person name="Wortman J."/>
            <person name="Nusbaum C."/>
            <person name="Birren B."/>
        </authorList>
    </citation>
    <scope>NUCLEOTIDE SEQUENCE [LARGE SCALE GENOMIC DNA]</scope>
    <source>
        <strain evidence="2 3">CBS 118157</strain>
    </source>
</reference>
<dbReference type="OrthoDB" id="2107166at2759"/>
<feature type="compositionally biased region" description="Low complexity" evidence="1">
    <location>
        <begin position="119"/>
        <end position="134"/>
    </location>
</feature>
<dbReference type="CDD" id="cd14273">
    <property type="entry name" value="UBA_TAP-C_like"/>
    <property type="match status" value="1"/>
</dbReference>